<dbReference type="Proteomes" id="UP000244722">
    <property type="component" value="Unassembled WGS sequence"/>
</dbReference>
<evidence type="ECO:0000256" key="2">
    <source>
        <dbReference type="ARBA" id="ARBA00004292"/>
    </source>
</evidence>
<keyword evidence="13" id="KW-1185">Reference proteome</keyword>
<gene>
    <name evidence="12" type="ORF">B9Z19DRAFT_1095018</name>
</gene>
<protein>
    <recommendedName>
        <fullName evidence="11">4-hydroxybenzoate polyprenyltransferase, mitochondrial</fullName>
        <shortName evidence="11">4-HB polyprenyltransferase</shortName>
        <ecNumber evidence="11">2.5.1.39</ecNumber>
    </recommendedName>
    <alternativeName>
        <fullName evidence="11">Para-hydroxybenzoate--polyprenyltransferase</fullName>
        <shortName evidence="11">PHB:PPT</shortName>
        <shortName evidence="11">PHB:polyprenyltransferase</shortName>
    </alternativeName>
</protein>
<dbReference type="STRING" id="42251.A0A2T6ZD84"/>
<dbReference type="HAMAP" id="MF_01635">
    <property type="entry name" value="UbiA"/>
    <property type="match status" value="1"/>
</dbReference>
<feature type="transmembrane region" description="Helical" evidence="11">
    <location>
        <begin position="226"/>
        <end position="244"/>
    </location>
</feature>
<comment type="caution">
    <text evidence="12">The sequence shown here is derived from an EMBL/GenBank/DDBJ whole genome shotgun (WGS) entry which is preliminary data.</text>
</comment>
<evidence type="ECO:0000256" key="9">
    <source>
        <dbReference type="ARBA" id="ARBA00052313"/>
    </source>
</evidence>
<dbReference type="EC" id="2.5.1.39" evidence="11"/>
<dbReference type="GO" id="GO:0006744">
    <property type="term" value="P:ubiquinone biosynthetic process"/>
    <property type="evidence" value="ECO:0007669"/>
    <property type="project" value="UniProtKB-UniRule"/>
</dbReference>
<dbReference type="PROSITE" id="PS00943">
    <property type="entry name" value="UBIA"/>
    <property type="match status" value="1"/>
</dbReference>
<keyword evidence="5 11" id="KW-0808">Transferase</keyword>
<comment type="subcellular location">
    <subcellularLocation>
        <location evidence="2 11">Mitochondrion inner membrane</location>
        <topology evidence="2 11">Multi-pass membrane protein</topology>
        <orientation evidence="2 11">Matrix side</orientation>
    </subcellularLocation>
</comment>
<evidence type="ECO:0000313" key="12">
    <source>
        <dbReference type="EMBL" id="PUU73457.1"/>
    </source>
</evidence>
<dbReference type="GO" id="GO:0008412">
    <property type="term" value="F:4-hydroxybenzoate polyprenyltransferase activity"/>
    <property type="evidence" value="ECO:0007669"/>
    <property type="project" value="UniProtKB-EC"/>
</dbReference>
<dbReference type="InterPro" id="IPR044878">
    <property type="entry name" value="UbiA_sf"/>
</dbReference>
<dbReference type="FunFam" id="1.10.357.140:FF:000003">
    <property type="entry name" value="4-hydroxybenzoate polyprenyltransferase, mitochondrial"/>
    <property type="match status" value="1"/>
</dbReference>
<dbReference type="CDD" id="cd13959">
    <property type="entry name" value="PT_UbiA_COQ2"/>
    <property type="match status" value="1"/>
</dbReference>
<dbReference type="InterPro" id="IPR039653">
    <property type="entry name" value="Prenyltransferase"/>
</dbReference>
<dbReference type="PANTHER" id="PTHR11048">
    <property type="entry name" value="PRENYLTRANSFERASES"/>
    <property type="match status" value="1"/>
</dbReference>
<evidence type="ECO:0000256" key="1">
    <source>
        <dbReference type="ARBA" id="ARBA00001946"/>
    </source>
</evidence>
<comment type="catalytic activity">
    <reaction evidence="9 11">
        <text>an all-trans-polyprenyl diphosphate + 4-hydroxybenzoate = a 4-hydroxy-3-(all-trans-polyprenyl)benzoate + diphosphate</text>
        <dbReference type="Rhea" id="RHEA:44504"/>
        <dbReference type="Rhea" id="RHEA-COMP:9514"/>
        <dbReference type="Rhea" id="RHEA-COMP:9564"/>
        <dbReference type="ChEBI" id="CHEBI:17879"/>
        <dbReference type="ChEBI" id="CHEBI:33019"/>
        <dbReference type="ChEBI" id="CHEBI:58914"/>
        <dbReference type="ChEBI" id="CHEBI:78396"/>
        <dbReference type="EC" id="2.5.1.39"/>
    </reaction>
</comment>
<dbReference type="UniPathway" id="UPA00232"/>
<dbReference type="InterPro" id="IPR000537">
    <property type="entry name" value="UbiA_prenyltransferase"/>
</dbReference>
<feature type="transmembrane region" description="Helical" evidence="11">
    <location>
        <begin position="299"/>
        <end position="318"/>
    </location>
</feature>
<name>A0A2T6ZD84_TUBBO</name>
<dbReference type="InterPro" id="IPR030470">
    <property type="entry name" value="UbiA_prenylTrfase_CS"/>
</dbReference>
<keyword evidence="6 11" id="KW-0812">Transmembrane</keyword>
<dbReference type="AlphaFoldDB" id="A0A2T6ZD84"/>
<dbReference type="OrthoDB" id="18170at2759"/>
<feature type="transmembrane region" description="Helical" evidence="11">
    <location>
        <begin position="353"/>
        <end position="373"/>
    </location>
</feature>
<evidence type="ECO:0000256" key="5">
    <source>
        <dbReference type="ARBA" id="ARBA00022679"/>
    </source>
</evidence>
<dbReference type="EMBL" id="NESQ01000375">
    <property type="protein sequence ID" value="PUU73457.1"/>
    <property type="molecule type" value="Genomic_DNA"/>
</dbReference>
<proteinExistence type="inferred from homology"/>
<evidence type="ECO:0000256" key="4">
    <source>
        <dbReference type="ARBA" id="ARBA00005985"/>
    </source>
</evidence>
<sequence length="412" mass="44525">MAIRLPRLGSGVVGQAAYRMGRMPSRFSPRNLTAITRSPPILHYKPTPTFISRISTTSTPPTSRPPLEIYEPPKSGLLSYFPRKAIPYVELIRLDKPTGTIYLFLPCLWSTLLAGTLTDPTTPLPTVLGTTLLFATGALIMRGAGCTINDLLDRNIDPHVSRTRFRPIARGAITPFHALAFTSAQLLAGLAVLVQFPVETIIWGIPSLTVVAVYPLMKRATHYPQFVLGLAFSWGALLGFPAVGLGLDGLVMATAACLYGSNVAWTVLYDIIYAHQDVKDDVKAGVKSIVVKHEAHAKYIMSALGVAQVGLLAGAGAVSGCGPVFYLVSCGGAAGSLAYMIRKVNLKDVKECWYYFKWCAWAVGFFAIGGGLFGEYIAVRSGLYGEEGLWGLGGRRRRALQSAENKDERIVS</sequence>
<keyword evidence="11" id="KW-0831">Ubiquinone biosynthesis</keyword>
<dbReference type="Pfam" id="PF01040">
    <property type="entry name" value="UbiA"/>
    <property type="match status" value="1"/>
</dbReference>
<feature type="transmembrane region" description="Helical" evidence="11">
    <location>
        <begin position="324"/>
        <end position="341"/>
    </location>
</feature>
<dbReference type="NCBIfam" id="TIGR01474">
    <property type="entry name" value="ubiA_proteo"/>
    <property type="match status" value="1"/>
</dbReference>
<keyword evidence="7 11" id="KW-1133">Transmembrane helix</keyword>
<comment type="similarity">
    <text evidence="4 11">Belongs to the UbiA prenyltransferase family.</text>
</comment>
<comment type="function">
    <text evidence="10 11">Catalyzes the prenylation of para-hydroxybenzoate (PHB) with an all-trans polyprenyl group. Mediates the second step in the final reaction sequence of coenzyme Q (CoQ) biosynthesis, which is the condensation of the polyisoprenoid side chain with PHB, generating the first membrane-bound Q intermediate.</text>
</comment>
<comment type="pathway">
    <text evidence="11">Cofactor biosynthesis; ubiquinone biosynthesis.</text>
</comment>
<dbReference type="InterPro" id="IPR006370">
    <property type="entry name" value="HB_polyprenyltransferase-like"/>
</dbReference>
<evidence type="ECO:0000256" key="11">
    <source>
        <dbReference type="HAMAP-Rule" id="MF_03189"/>
    </source>
</evidence>
<dbReference type="GO" id="GO:0016114">
    <property type="term" value="P:terpenoid biosynthetic process"/>
    <property type="evidence" value="ECO:0007669"/>
    <property type="project" value="UniProtKB-UniPathway"/>
</dbReference>
<dbReference type="Gene3D" id="1.20.120.1780">
    <property type="entry name" value="UbiA prenyltransferase"/>
    <property type="match status" value="1"/>
</dbReference>
<evidence type="ECO:0000256" key="10">
    <source>
        <dbReference type="ARBA" id="ARBA00058997"/>
    </source>
</evidence>
<evidence type="ECO:0000313" key="13">
    <source>
        <dbReference type="Proteomes" id="UP000244722"/>
    </source>
</evidence>
<comment type="pathway">
    <text evidence="3">Secondary metabolite biosynthesis; terpenoid biosynthesis.</text>
</comment>
<keyword evidence="11" id="KW-0999">Mitochondrion inner membrane</keyword>
<feature type="transmembrane region" description="Helical" evidence="11">
    <location>
        <begin position="200"/>
        <end position="217"/>
    </location>
</feature>
<dbReference type="UniPathway" id="UPA00213"/>
<keyword evidence="8 11" id="KW-0472">Membrane</keyword>
<dbReference type="Gene3D" id="1.10.357.140">
    <property type="entry name" value="UbiA prenyltransferase"/>
    <property type="match status" value="1"/>
</dbReference>
<keyword evidence="11" id="KW-0496">Mitochondrion</keyword>
<evidence type="ECO:0000256" key="8">
    <source>
        <dbReference type="ARBA" id="ARBA00023136"/>
    </source>
</evidence>
<dbReference type="PANTHER" id="PTHR11048:SF28">
    <property type="entry name" value="4-HYDROXYBENZOATE POLYPRENYLTRANSFERASE, MITOCHONDRIAL"/>
    <property type="match status" value="1"/>
</dbReference>
<dbReference type="FunFam" id="1.20.120.1780:FF:000001">
    <property type="entry name" value="4-hydroxybenzoate octaprenyltransferase"/>
    <property type="match status" value="1"/>
</dbReference>
<dbReference type="GO" id="GO:0005743">
    <property type="term" value="C:mitochondrial inner membrane"/>
    <property type="evidence" value="ECO:0007669"/>
    <property type="project" value="UniProtKB-SubCell"/>
</dbReference>
<evidence type="ECO:0000256" key="3">
    <source>
        <dbReference type="ARBA" id="ARBA00004721"/>
    </source>
</evidence>
<comment type="cofactor">
    <cofactor evidence="1 11">
        <name>Mg(2+)</name>
        <dbReference type="ChEBI" id="CHEBI:18420"/>
    </cofactor>
</comment>
<keyword evidence="11" id="KW-0414">Isoprene biosynthesis</keyword>
<reference evidence="12 13" key="1">
    <citation type="submission" date="2017-04" db="EMBL/GenBank/DDBJ databases">
        <title>Draft genome sequence of Tuber borchii Vittad., a whitish edible truffle.</title>
        <authorList>
            <consortium name="DOE Joint Genome Institute"/>
            <person name="Murat C."/>
            <person name="Kuo A."/>
            <person name="Barry K.W."/>
            <person name="Clum A."/>
            <person name="Dockter R.B."/>
            <person name="Fauchery L."/>
            <person name="Iotti M."/>
            <person name="Kohler A."/>
            <person name="Labutti K."/>
            <person name="Lindquist E.A."/>
            <person name="Lipzen A."/>
            <person name="Ohm R.A."/>
            <person name="Wang M."/>
            <person name="Grigoriev I.V."/>
            <person name="Zambonelli A."/>
            <person name="Martin F.M."/>
        </authorList>
    </citation>
    <scope>NUCLEOTIDE SEQUENCE [LARGE SCALE GENOMIC DNA]</scope>
    <source>
        <strain evidence="12 13">Tbo3840</strain>
    </source>
</reference>
<evidence type="ECO:0000256" key="7">
    <source>
        <dbReference type="ARBA" id="ARBA00022989"/>
    </source>
</evidence>
<accession>A0A2T6ZD84</accession>
<organism evidence="12 13">
    <name type="scientific">Tuber borchii</name>
    <name type="common">White truffle</name>
    <dbReference type="NCBI Taxonomy" id="42251"/>
    <lineage>
        <taxon>Eukaryota</taxon>
        <taxon>Fungi</taxon>
        <taxon>Dikarya</taxon>
        <taxon>Ascomycota</taxon>
        <taxon>Pezizomycotina</taxon>
        <taxon>Pezizomycetes</taxon>
        <taxon>Pezizales</taxon>
        <taxon>Tuberaceae</taxon>
        <taxon>Tuber</taxon>
    </lineage>
</organism>
<feature type="transmembrane region" description="Helical" evidence="11">
    <location>
        <begin position="250"/>
        <end position="269"/>
    </location>
</feature>
<evidence type="ECO:0000256" key="6">
    <source>
        <dbReference type="ARBA" id="ARBA00022692"/>
    </source>
</evidence>